<dbReference type="Proteomes" id="UP001320766">
    <property type="component" value="Unassembled WGS sequence"/>
</dbReference>
<accession>A0ABT1K900</accession>
<keyword evidence="3 7" id="KW-0238">DNA-binding</keyword>
<dbReference type="InterPro" id="IPR005119">
    <property type="entry name" value="LysR_subst-bd"/>
</dbReference>
<feature type="compositionally biased region" description="Basic and acidic residues" evidence="5">
    <location>
        <begin position="45"/>
        <end position="55"/>
    </location>
</feature>
<feature type="region of interest" description="Disordered" evidence="5">
    <location>
        <begin position="482"/>
        <end position="513"/>
    </location>
</feature>
<protein>
    <submittedName>
        <fullName evidence="7">DNA-binding transcriptional LysR family regulator</fullName>
    </submittedName>
</protein>
<keyword evidence="4" id="KW-0804">Transcription</keyword>
<dbReference type="Pfam" id="PF03466">
    <property type="entry name" value="LysR_substrate"/>
    <property type="match status" value="1"/>
</dbReference>
<reference evidence="7 8" key="1">
    <citation type="submission" date="2022-06" db="EMBL/GenBank/DDBJ databases">
        <title>Sequencing the genomes of 1000 actinobacteria strains.</title>
        <authorList>
            <person name="Klenk H.-P."/>
        </authorList>
    </citation>
    <scope>NUCLEOTIDE SEQUENCE [LARGE SCALE GENOMIC DNA]</scope>
    <source>
        <strain evidence="7 8">DSM 44170</strain>
    </source>
</reference>
<evidence type="ECO:0000256" key="1">
    <source>
        <dbReference type="ARBA" id="ARBA00009437"/>
    </source>
</evidence>
<keyword evidence="2" id="KW-0805">Transcription regulation</keyword>
<organism evidence="7 8">
    <name type="scientific">Nonomuraea roseoviolacea subsp. carminata</name>
    <dbReference type="NCBI Taxonomy" id="160689"/>
    <lineage>
        <taxon>Bacteria</taxon>
        <taxon>Bacillati</taxon>
        <taxon>Actinomycetota</taxon>
        <taxon>Actinomycetes</taxon>
        <taxon>Streptosporangiales</taxon>
        <taxon>Streptosporangiaceae</taxon>
        <taxon>Nonomuraea</taxon>
    </lineage>
</organism>
<proteinExistence type="inferred from homology"/>
<dbReference type="InterPro" id="IPR000847">
    <property type="entry name" value="LysR_HTH_N"/>
</dbReference>
<dbReference type="EMBL" id="JAMZEC010000001">
    <property type="protein sequence ID" value="MCP2350425.1"/>
    <property type="molecule type" value="Genomic_DNA"/>
</dbReference>
<feature type="compositionally biased region" description="Low complexity" evidence="5">
    <location>
        <begin position="1"/>
        <end position="13"/>
    </location>
</feature>
<name>A0ABT1K900_9ACTN</name>
<evidence type="ECO:0000259" key="6">
    <source>
        <dbReference type="PROSITE" id="PS50931"/>
    </source>
</evidence>
<evidence type="ECO:0000256" key="4">
    <source>
        <dbReference type="ARBA" id="ARBA00023163"/>
    </source>
</evidence>
<dbReference type="SUPFAM" id="SSF53850">
    <property type="entry name" value="Periplasmic binding protein-like II"/>
    <property type="match status" value="1"/>
</dbReference>
<dbReference type="CDD" id="cd08420">
    <property type="entry name" value="PBP2_CysL_like"/>
    <property type="match status" value="1"/>
</dbReference>
<comment type="caution">
    <text evidence="7">The sequence shown here is derived from an EMBL/GenBank/DDBJ whole genome shotgun (WGS) entry which is preliminary data.</text>
</comment>
<dbReference type="PROSITE" id="PS50931">
    <property type="entry name" value="HTH_LYSR"/>
    <property type="match status" value="1"/>
</dbReference>
<gene>
    <name evidence="7" type="ORF">HD595_006547</name>
</gene>
<dbReference type="Gene3D" id="1.10.10.10">
    <property type="entry name" value="Winged helix-like DNA-binding domain superfamily/Winged helix DNA-binding domain"/>
    <property type="match status" value="1"/>
</dbReference>
<keyword evidence="8" id="KW-1185">Reference proteome</keyword>
<comment type="similarity">
    <text evidence="1">Belongs to the LysR transcriptional regulatory family.</text>
</comment>
<evidence type="ECO:0000256" key="3">
    <source>
        <dbReference type="ARBA" id="ARBA00023125"/>
    </source>
</evidence>
<feature type="compositionally biased region" description="Basic and acidic residues" evidence="5">
    <location>
        <begin position="494"/>
        <end position="506"/>
    </location>
</feature>
<evidence type="ECO:0000313" key="8">
    <source>
        <dbReference type="Proteomes" id="UP001320766"/>
    </source>
</evidence>
<dbReference type="Pfam" id="PF00126">
    <property type="entry name" value="HTH_1"/>
    <property type="match status" value="1"/>
</dbReference>
<dbReference type="InterPro" id="IPR036388">
    <property type="entry name" value="WH-like_DNA-bd_sf"/>
</dbReference>
<dbReference type="SUPFAM" id="SSF46785">
    <property type="entry name" value="Winged helix' DNA-binding domain"/>
    <property type="match status" value="1"/>
</dbReference>
<dbReference type="RefSeq" id="WP_253775785.1">
    <property type="nucleotide sequence ID" value="NZ_BAAAVE010000045.1"/>
</dbReference>
<feature type="domain" description="HTH lysR-type" evidence="6">
    <location>
        <begin position="181"/>
        <end position="238"/>
    </location>
</feature>
<dbReference type="PANTHER" id="PTHR30126">
    <property type="entry name" value="HTH-TYPE TRANSCRIPTIONAL REGULATOR"/>
    <property type="match status" value="1"/>
</dbReference>
<feature type="compositionally biased region" description="Low complexity" evidence="5">
    <location>
        <begin position="482"/>
        <end position="493"/>
    </location>
</feature>
<dbReference type="PANTHER" id="PTHR30126:SF39">
    <property type="entry name" value="HTH-TYPE TRANSCRIPTIONAL REGULATOR CYSL"/>
    <property type="match status" value="1"/>
</dbReference>
<dbReference type="InterPro" id="IPR036390">
    <property type="entry name" value="WH_DNA-bd_sf"/>
</dbReference>
<dbReference type="GO" id="GO:0003677">
    <property type="term" value="F:DNA binding"/>
    <property type="evidence" value="ECO:0007669"/>
    <property type="project" value="UniProtKB-KW"/>
</dbReference>
<evidence type="ECO:0000313" key="7">
    <source>
        <dbReference type="EMBL" id="MCP2350425.1"/>
    </source>
</evidence>
<dbReference type="Gene3D" id="3.40.190.10">
    <property type="entry name" value="Periplasmic binding protein-like II"/>
    <property type="match status" value="2"/>
</dbReference>
<evidence type="ECO:0000256" key="5">
    <source>
        <dbReference type="SAM" id="MobiDB-lite"/>
    </source>
</evidence>
<feature type="region of interest" description="Disordered" evidence="5">
    <location>
        <begin position="1"/>
        <end position="55"/>
    </location>
</feature>
<evidence type="ECO:0000256" key="2">
    <source>
        <dbReference type="ARBA" id="ARBA00023015"/>
    </source>
</evidence>
<sequence>MTVTATATPAAATSNPGTKEPPPVAPRTAPTEGGEGESVSAGLEDGERVENERVDDALVGGVRVDAALTGGEFSDPAEADEGWADDALEDDAGVDAVLMDGVGVDAVLMDGVGVGAVLMDDVRVDAVLMDDVRVDAARVGGVSEGGLVDALMSRSSQPFGMPGSHRFRSGSYGECMTRRWPDLGSLELLLLIAEHGSLGKAARLHGITQASASRRLDTLERELGVPLLHRSTTGSRLTPQGEVVAGRARVALEAAGELLTGVEALRRDRDARVRVAASMTVAEYLLPGWLVALRRAAPDVEVGLRVANSGEVCRLAEEGEIDVGFIESPYVPEGLTARLMAQDRMVVVVGPRHPWARRRAPLEFAELAAAPLVMREPGSGTRHAVDRFLAGRDVAAPALELSSNAAVKVAVEAGVAPAVLSVLAVAAELREGRLVEVPVADFDGRRPLFAVWRGRTRLAGAAAELVRLAAASGHAGLVDPGRASLAGASGHAGHMPEQRRTGDRRQPGKGAGG</sequence>